<dbReference type="SMART" id="SM00027">
    <property type="entry name" value="EH"/>
    <property type="match status" value="2"/>
</dbReference>
<feature type="region of interest" description="Disordered" evidence="4">
    <location>
        <begin position="261"/>
        <end position="287"/>
    </location>
</feature>
<dbReference type="PROSITE" id="PS50010">
    <property type="entry name" value="DH_2"/>
    <property type="match status" value="1"/>
</dbReference>
<feature type="compositionally biased region" description="Polar residues" evidence="4">
    <location>
        <begin position="797"/>
        <end position="817"/>
    </location>
</feature>
<dbReference type="SUPFAM" id="SSF47473">
    <property type="entry name" value="EF-hand"/>
    <property type="match status" value="2"/>
</dbReference>
<evidence type="ECO:0000256" key="3">
    <source>
        <dbReference type="PROSITE-ProRule" id="PRU00192"/>
    </source>
</evidence>
<dbReference type="GO" id="GO:0005737">
    <property type="term" value="C:cytoplasm"/>
    <property type="evidence" value="ECO:0007669"/>
    <property type="project" value="TreeGrafter"/>
</dbReference>
<dbReference type="InterPro" id="IPR011992">
    <property type="entry name" value="EF-hand-dom_pair"/>
</dbReference>
<evidence type="ECO:0000313" key="10">
    <source>
        <dbReference type="Proteomes" id="UP000218231"/>
    </source>
</evidence>
<feature type="region of interest" description="Disordered" evidence="4">
    <location>
        <begin position="1088"/>
        <end position="1157"/>
    </location>
</feature>
<dbReference type="Gene3D" id="1.10.238.10">
    <property type="entry name" value="EF-hand"/>
    <property type="match status" value="2"/>
</dbReference>
<dbReference type="GO" id="GO:0097708">
    <property type="term" value="C:intracellular vesicle"/>
    <property type="evidence" value="ECO:0007669"/>
    <property type="project" value="TreeGrafter"/>
</dbReference>
<feature type="compositionally biased region" description="Low complexity" evidence="4">
    <location>
        <begin position="611"/>
        <end position="620"/>
    </location>
</feature>
<dbReference type="Proteomes" id="UP000218231">
    <property type="component" value="Unassembled WGS sequence"/>
</dbReference>
<dbReference type="PROSITE" id="PS50002">
    <property type="entry name" value="SH3"/>
    <property type="match status" value="5"/>
</dbReference>
<dbReference type="CDD" id="cd11836">
    <property type="entry name" value="SH3_Intersectin_1"/>
    <property type="match status" value="1"/>
</dbReference>
<dbReference type="Gene3D" id="1.20.900.10">
    <property type="entry name" value="Dbl homology (DH) domain"/>
    <property type="match status" value="1"/>
</dbReference>
<dbReference type="CDD" id="cd11837">
    <property type="entry name" value="SH3_Intersectin_2"/>
    <property type="match status" value="1"/>
</dbReference>
<keyword evidence="10" id="KW-1185">Reference proteome</keyword>
<dbReference type="InterPro" id="IPR000261">
    <property type="entry name" value="EH_dom"/>
</dbReference>
<dbReference type="Pfam" id="PF00018">
    <property type="entry name" value="SH3_1"/>
    <property type="match status" value="4"/>
</dbReference>
<feature type="domain" description="DH" evidence="6">
    <location>
        <begin position="1157"/>
        <end position="1330"/>
    </location>
</feature>
<dbReference type="EMBL" id="LIAE01010091">
    <property type="protein sequence ID" value="PAV66540.1"/>
    <property type="molecule type" value="Genomic_DNA"/>
</dbReference>
<feature type="region of interest" description="Disordered" evidence="4">
    <location>
        <begin position="516"/>
        <end position="546"/>
    </location>
</feature>
<dbReference type="Gene3D" id="2.30.29.30">
    <property type="entry name" value="Pleckstrin-homology domain (PH domain)/Phosphotyrosine-binding domain (PTB)"/>
    <property type="match status" value="1"/>
</dbReference>
<dbReference type="PROSITE" id="PS50222">
    <property type="entry name" value="EF_HAND_2"/>
    <property type="match status" value="2"/>
</dbReference>
<evidence type="ECO:0000259" key="8">
    <source>
        <dbReference type="PROSITE" id="PS50222"/>
    </source>
</evidence>
<evidence type="ECO:0000259" key="7">
    <source>
        <dbReference type="PROSITE" id="PS50031"/>
    </source>
</evidence>
<dbReference type="InterPro" id="IPR018247">
    <property type="entry name" value="EF_Hand_1_Ca_BS"/>
</dbReference>
<dbReference type="GO" id="GO:0150007">
    <property type="term" value="P:clathrin-dependent synaptic vesicle endocytosis"/>
    <property type="evidence" value="ECO:0007669"/>
    <property type="project" value="TreeGrafter"/>
</dbReference>
<feature type="compositionally biased region" description="Basic and acidic residues" evidence="4">
    <location>
        <begin position="590"/>
        <end position="610"/>
    </location>
</feature>
<dbReference type="OrthoDB" id="2015333at2759"/>
<dbReference type="CDD" id="cd00160">
    <property type="entry name" value="RhoGEF"/>
    <property type="match status" value="1"/>
</dbReference>
<evidence type="ECO:0000256" key="4">
    <source>
        <dbReference type="SAM" id="MobiDB-lite"/>
    </source>
</evidence>
<dbReference type="SMART" id="SM00054">
    <property type="entry name" value="EFh"/>
    <property type="match status" value="2"/>
</dbReference>
<dbReference type="GO" id="GO:0005509">
    <property type="term" value="F:calcium ion binding"/>
    <property type="evidence" value="ECO:0007669"/>
    <property type="project" value="InterPro"/>
</dbReference>
<dbReference type="PROSITE" id="PS50031">
    <property type="entry name" value="EH"/>
    <property type="match status" value="2"/>
</dbReference>
<evidence type="ECO:0000259" key="5">
    <source>
        <dbReference type="PROSITE" id="PS50002"/>
    </source>
</evidence>
<evidence type="ECO:0000256" key="1">
    <source>
        <dbReference type="ARBA" id="ARBA00022443"/>
    </source>
</evidence>
<accession>A0A2A2JY46</accession>
<feature type="domain" description="SH3" evidence="5">
    <location>
        <begin position="922"/>
        <end position="985"/>
    </location>
</feature>
<dbReference type="PANTHER" id="PTHR11216">
    <property type="entry name" value="EH DOMAIN"/>
    <property type="match status" value="1"/>
</dbReference>
<dbReference type="STRING" id="2018661.A0A2A2JY46"/>
<dbReference type="GO" id="GO:0042734">
    <property type="term" value="C:presynaptic membrane"/>
    <property type="evidence" value="ECO:0007669"/>
    <property type="project" value="TreeGrafter"/>
</dbReference>
<proteinExistence type="predicted"/>
<evidence type="ECO:0000256" key="2">
    <source>
        <dbReference type="ARBA" id="ARBA00022837"/>
    </source>
</evidence>
<dbReference type="Gene3D" id="2.30.30.40">
    <property type="entry name" value="SH3 Domains"/>
    <property type="match status" value="5"/>
</dbReference>
<sequence length="1617" mass="179484">MASQNPWEISPAEYQASMAQFASLNPINGKIDGNAARSILIKSNLPAPTLSQIWQLSDLDKDGFLDPREFSIAMRLAKNCLAGIPLPAVLPPSLTMASGMMMNGMPMAPFSASTQAPPQFPVYNTAPAGFVGGVRPGVAPGIPPRSTPSTPGSTPQRFPGKELGNWTIPHQAKLKYCQQFNQLDKQRVGFLTGQAGRSALGLSGLPTPALAHIWTLSDVNRDGRLSVDEFCVAMHLIDMHKGGYALPDQTPPELAQMCGVSRSANNSPQLEPGAPPPQKSPAARTFEDKRMDNFAKGQAELERRRLVLMEEENRRKAEIEKKEREEFEKRERERMEKERQLEMERTAEMERRRIMEGARQEEERKKAAEREAQRKEDAKTRLVELEKQRVKEMQAQKQHEAEKTAQKQQRQKVLTFQLQALDEKAADTEVEISKARDRIAEITKEIEGMRDVRDEKMKKISELQKTNQQLSVQSQELAHQLLQMQSANKETATRKQELEALQKRRDVTRSAVAEMTQQLQEAKEKVAKQIEASSGKKPEHEKTRGKLLAAREGYKVALEKFAEIQKLAREKLAAKDAAAAAALEAERQKQAAEAKAKEDERIRREEEQQHKILQSQQQQQTSASLPATTSGTSQTTNKYRAVFPFTARSEDELSFEPGDIILVFEGHAAEPGWRAGQIRDKVGWFPEAFAEPLAPVVSATQEPLQNMPPNVTPSPSLDRIPEDAALKSVGARSDSMASNTNVLCECVAQFPWKARNDGDLSFAKGDIIEILEKTEVKWKGRRQLDGQTGWFPKSYVKPTNSSQPGSTRASIDMQTPTNTPIAGVPKGQNGVGLGMKQPSVTSPVGANLPPSQSGEWFVAVYDFDAAEPTDLALKVGDKVLVIEQKDAWWKGRLNDKEGIFPGNYVQKVDAQSPAHSTSTRGAIIGQFKAVAEFDGSGTNQLSLKVGDIVSVREKSEAGWWEGETVRNGQPHAGWFPGNYVKAIEGPATASPDAVTSVANFDYDASQPDELSFKVGDVIIIDDRSEADWWTGHKASNPQHKGLFPSNYVQLSYPPFDVNSAPIRMKPSPRRTDNWLYDVPPTEILKSTQDVQSVPKEAPKRMSNLYDLPPEPTPRSMAPRASSDLYDVPPEQNSAPKPVAKPRALYDAPPGDTAADGKREKLIEELASTEEKYLTDLIIAKKLYYNTLVKYVPPEELKKIFLNWDSLISVAKRMVSRMRNGDSPGQIFLSEIDNLSAFIAFCSQQQSALDTLGNILKSPEVSAVYTKCCSDARACGMSLNYFLLCPLGRVTRYPLLVEKMLENCEPGSTLHTDLDMALQLLKALVGEVNQAVTEVDNLAMLGWTQQHCKCQGLQPPIEFTSHTKYMGRRAYLHSGILYKAKSSRMLIGLLFNDVLLLTTPDETISNPEKFKLSKTSDGSFTMYKHPYLLSSLQVETASEDVTGLILKYGNPSGPRPESAQKDVLLLRCVSSNARRLWLNQLERAIDISRVAVAEGIATNGNTLPHNAKGKGRLSVEIVGFQNLNAKIFGPPPHNIKVYLGESNDCYDVDLSKLDSCKIGTQFQFISRNAMFRMGIYHTRHFSPDVLILDEINVPLNDIINDSSRHHGPIIKTIQLKKG</sequence>
<dbReference type="SUPFAM" id="SSF50729">
    <property type="entry name" value="PH domain-like"/>
    <property type="match status" value="1"/>
</dbReference>
<feature type="domain" description="EF-hand" evidence="8">
    <location>
        <begin position="45"/>
        <end position="80"/>
    </location>
</feature>
<dbReference type="CDD" id="cd00174">
    <property type="entry name" value="SH3"/>
    <property type="match status" value="1"/>
</dbReference>
<feature type="domain" description="EF-hand" evidence="8">
    <location>
        <begin position="205"/>
        <end position="240"/>
    </location>
</feature>
<dbReference type="Pfam" id="PF12763">
    <property type="entry name" value="EH"/>
    <property type="match status" value="2"/>
</dbReference>
<dbReference type="SMART" id="SM00325">
    <property type="entry name" value="RhoGEF"/>
    <property type="match status" value="1"/>
</dbReference>
<dbReference type="GO" id="GO:0005085">
    <property type="term" value="F:guanyl-nucleotide exchange factor activity"/>
    <property type="evidence" value="ECO:0007669"/>
    <property type="project" value="InterPro"/>
</dbReference>
<dbReference type="SMART" id="SM00233">
    <property type="entry name" value="PH"/>
    <property type="match status" value="1"/>
</dbReference>
<dbReference type="InterPro" id="IPR001452">
    <property type="entry name" value="SH3_domain"/>
</dbReference>
<name>A0A2A2JY46_9BILA</name>
<evidence type="ECO:0000313" key="9">
    <source>
        <dbReference type="EMBL" id="PAV66540.1"/>
    </source>
</evidence>
<dbReference type="InterPro" id="IPR001849">
    <property type="entry name" value="PH_domain"/>
</dbReference>
<feature type="region of interest" description="Disordered" evidence="4">
    <location>
        <begin position="790"/>
        <end position="817"/>
    </location>
</feature>
<dbReference type="SUPFAM" id="SSF48065">
    <property type="entry name" value="DBL homology domain (DH-domain)"/>
    <property type="match status" value="1"/>
</dbReference>
<dbReference type="PROSITE" id="PS00018">
    <property type="entry name" value="EF_HAND_1"/>
    <property type="match status" value="2"/>
</dbReference>
<dbReference type="GO" id="GO:0060090">
    <property type="term" value="F:molecular adaptor activity"/>
    <property type="evidence" value="ECO:0007669"/>
    <property type="project" value="TreeGrafter"/>
</dbReference>
<feature type="region of interest" description="Disordered" evidence="4">
    <location>
        <begin position="590"/>
        <end position="634"/>
    </location>
</feature>
<evidence type="ECO:0000259" key="6">
    <source>
        <dbReference type="PROSITE" id="PS50010"/>
    </source>
</evidence>
<dbReference type="InterPro" id="IPR002048">
    <property type="entry name" value="EF_hand_dom"/>
</dbReference>
<comment type="caution">
    <text evidence="9">The sequence shown here is derived from an EMBL/GenBank/DDBJ whole genome shotgun (WGS) entry which is preliminary data.</text>
</comment>
<feature type="domain" description="EH" evidence="7">
    <location>
        <begin position="172"/>
        <end position="254"/>
    </location>
</feature>
<feature type="compositionally biased region" description="Basic and acidic residues" evidence="4">
    <location>
        <begin position="521"/>
        <end position="544"/>
    </location>
</feature>
<organism evidence="9 10">
    <name type="scientific">Diploscapter pachys</name>
    <dbReference type="NCBI Taxonomy" id="2018661"/>
    <lineage>
        <taxon>Eukaryota</taxon>
        <taxon>Metazoa</taxon>
        <taxon>Ecdysozoa</taxon>
        <taxon>Nematoda</taxon>
        <taxon>Chromadorea</taxon>
        <taxon>Rhabditida</taxon>
        <taxon>Rhabditina</taxon>
        <taxon>Rhabditomorpha</taxon>
        <taxon>Rhabditoidea</taxon>
        <taxon>Rhabditidae</taxon>
        <taxon>Diploscapter</taxon>
    </lineage>
</organism>
<feature type="domain" description="SH3" evidence="5">
    <location>
        <begin position="991"/>
        <end position="1053"/>
    </location>
</feature>
<feature type="domain" description="SH3" evidence="5">
    <location>
        <begin position="741"/>
        <end position="801"/>
    </location>
</feature>
<evidence type="ECO:0008006" key="11">
    <source>
        <dbReference type="Google" id="ProtNLM"/>
    </source>
</evidence>
<dbReference type="InterPro" id="IPR000219">
    <property type="entry name" value="DH_dom"/>
</dbReference>
<dbReference type="Pfam" id="PF16652">
    <property type="entry name" value="PH_13"/>
    <property type="match status" value="1"/>
</dbReference>
<feature type="domain" description="EH" evidence="7">
    <location>
        <begin position="10"/>
        <end position="101"/>
    </location>
</feature>
<reference evidence="9 10" key="1">
    <citation type="journal article" date="2017" name="Curr. Biol.">
        <title>Genome architecture and evolution of a unichromosomal asexual nematode.</title>
        <authorList>
            <person name="Fradin H."/>
            <person name="Zegar C."/>
            <person name="Gutwein M."/>
            <person name="Lucas J."/>
            <person name="Kovtun M."/>
            <person name="Corcoran D."/>
            <person name="Baugh L.R."/>
            <person name="Kiontke K."/>
            <person name="Gunsalus K."/>
            <person name="Fitch D.H."/>
            <person name="Piano F."/>
        </authorList>
    </citation>
    <scope>NUCLEOTIDE SEQUENCE [LARGE SCALE GENOMIC DNA]</scope>
    <source>
        <strain evidence="9">PF1309</strain>
    </source>
</reference>
<feature type="domain" description="SH3" evidence="5">
    <location>
        <begin position="852"/>
        <end position="910"/>
    </location>
</feature>
<feature type="region of interest" description="Disordered" evidence="4">
    <location>
        <begin position="324"/>
        <end position="378"/>
    </location>
</feature>
<feature type="domain" description="SH3" evidence="5">
    <location>
        <begin position="634"/>
        <end position="695"/>
    </location>
</feature>
<dbReference type="Pfam" id="PF00621">
    <property type="entry name" value="RhoGEF"/>
    <property type="match status" value="1"/>
</dbReference>
<gene>
    <name evidence="9" type="ORF">WR25_22547</name>
</gene>
<feature type="compositionally biased region" description="Polar residues" evidence="4">
    <location>
        <begin position="621"/>
        <end position="634"/>
    </location>
</feature>
<dbReference type="PRINTS" id="PR00452">
    <property type="entry name" value="SH3DOMAIN"/>
</dbReference>
<dbReference type="Pfam" id="PF07653">
    <property type="entry name" value="SH3_2"/>
    <property type="match status" value="1"/>
</dbReference>
<dbReference type="InterPro" id="IPR036028">
    <property type="entry name" value="SH3-like_dom_sf"/>
</dbReference>
<dbReference type="SUPFAM" id="SSF50044">
    <property type="entry name" value="SH3-domain"/>
    <property type="match status" value="5"/>
</dbReference>
<dbReference type="SMART" id="SM00326">
    <property type="entry name" value="SH3"/>
    <property type="match status" value="5"/>
</dbReference>
<dbReference type="InterPro" id="IPR011993">
    <property type="entry name" value="PH-like_dom_sf"/>
</dbReference>
<dbReference type="CDD" id="cd00052">
    <property type="entry name" value="EH"/>
    <property type="match status" value="2"/>
</dbReference>
<keyword evidence="1 3" id="KW-0728">SH3 domain</keyword>
<dbReference type="PANTHER" id="PTHR11216:SF170">
    <property type="entry name" value="DYNAMIN ASSOCIATED PROTEIN 160, ISOFORM D"/>
    <property type="match status" value="1"/>
</dbReference>
<keyword evidence="2" id="KW-0106">Calcium</keyword>
<dbReference type="InterPro" id="IPR035899">
    <property type="entry name" value="DBL_dom_sf"/>
</dbReference>
<protein>
    <recommendedName>
        <fullName evidence="11">Intersectin-1</fullName>
    </recommendedName>
</protein>